<keyword evidence="4 5" id="KW-0648">Protein biosynthesis</keyword>
<comment type="function">
    <text evidence="5">Key component of the ribosome quality control system (RQC), a ribosome-associated complex that mediates the extraction of incompletely synthesized nascent chains from stalled ribosomes and their subsequent degradation. RqcH recruits Ala-charged tRNA, and with RqcP directs the elongation of stalled nascent chains on 50S ribosomal subunits, leading to non-templated C-terminal alanine extensions (Ala tail). The Ala tail promotes nascent chain degradation. May add between 1 and at least 8 Ala residues. Binds to stalled 50S ribosomal subunits.</text>
</comment>
<reference evidence="8" key="1">
    <citation type="submission" date="2015-03" db="EMBL/GenBank/DDBJ databases">
        <authorList>
            <person name="Nijsse Bart"/>
        </authorList>
    </citation>
    <scope>NUCLEOTIDE SEQUENCE [LARGE SCALE GENOMIC DNA]</scope>
</reference>
<evidence type="ECO:0000256" key="4">
    <source>
        <dbReference type="ARBA" id="ARBA00022917"/>
    </source>
</evidence>
<dbReference type="Gene3D" id="2.30.310.10">
    <property type="entry name" value="ibrinogen binding protein from staphylococcus aureus domain"/>
    <property type="match status" value="1"/>
</dbReference>
<evidence type="ECO:0000259" key="6">
    <source>
        <dbReference type="Pfam" id="PF05670"/>
    </source>
</evidence>
<protein>
    <recommendedName>
        <fullName evidence="5">Rqc2 homolog RqcH</fullName>
        <shortName evidence="5">RqcH</shortName>
    </recommendedName>
</protein>
<accession>A0A0U1L617</accession>
<evidence type="ECO:0000256" key="1">
    <source>
        <dbReference type="ARBA" id="ARBA00022555"/>
    </source>
</evidence>
<dbReference type="EMBL" id="CTRP01000014">
    <property type="protein sequence ID" value="CQR74593.1"/>
    <property type="molecule type" value="Genomic_DNA"/>
</dbReference>
<name>A0A0U1L617_9FIRM</name>
<keyword evidence="3 5" id="KW-0694">RNA-binding</keyword>
<gene>
    <name evidence="5" type="primary">rqcH</name>
    <name evidence="7" type="ORF">SpAn4DRAFT_1055</name>
</gene>
<evidence type="ECO:0000256" key="2">
    <source>
        <dbReference type="ARBA" id="ARBA00022730"/>
    </source>
</evidence>
<dbReference type="Pfam" id="PF05833">
    <property type="entry name" value="NFACT_N"/>
    <property type="match status" value="1"/>
</dbReference>
<dbReference type="AlphaFoldDB" id="A0A0U1L617"/>
<evidence type="ECO:0000313" key="8">
    <source>
        <dbReference type="Proteomes" id="UP000049855"/>
    </source>
</evidence>
<dbReference type="InterPro" id="IPR043682">
    <property type="entry name" value="RqcH_bacterial"/>
</dbReference>
<dbReference type="PANTHER" id="PTHR15239">
    <property type="entry name" value="NUCLEAR EXPORT MEDIATOR FACTOR NEMF"/>
    <property type="match status" value="1"/>
</dbReference>
<dbReference type="GO" id="GO:1990112">
    <property type="term" value="C:RQC complex"/>
    <property type="evidence" value="ECO:0007669"/>
    <property type="project" value="TreeGrafter"/>
</dbReference>
<organism evidence="7 8">
    <name type="scientific">Sporomusa ovata</name>
    <dbReference type="NCBI Taxonomy" id="2378"/>
    <lineage>
        <taxon>Bacteria</taxon>
        <taxon>Bacillati</taxon>
        <taxon>Bacillota</taxon>
        <taxon>Negativicutes</taxon>
        <taxon>Selenomonadales</taxon>
        <taxon>Sporomusaceae</taxon>
        <taxon>Sporomusa</taxon>
    </lineage>
</organism>
<evidence type="ECO:0000256" key="3">
    <source>
        <dbReference type="ARBA" id="ARBA00022884"/>
    </source>
</evidence>
<dbReference type="RefSeq" id="WP_021170579.1">
    <property type="nucleotide sequence ID" value="NZ_CTRP01000014.1"/>
</dbReference>
<comment type="subunit">
    <text evidence="5">Associates with stalled 50S ribosomal subunits. Binds to RqcP.</text>
</comment>
<dbReference type="GO" id="GO:0072344">
    <property type="term" value="P:rescue of stalled ribosome"/>
    <property type="evidence" value="ECO:0007669"/>
    <property type="project" value="UniProtKB-UniRule"/>
</dbReference>
<dbReference type="InterPro" id="IPR051608">
    <property type="entry name" value="RQC_Subunit_NEMF"/>
</dbReference>
<keyword evidence="2 5" id="KW-0699">rRNA-binding</keyword>
<dbReference type="GO" id="GO:0019843">
    <property type="term" value="F:rRNA binding"/>
    <property type="evidence" value="ECO:0007669"/>
    <property type="project" value="UniProtKB-UniRule"/>
</dbReference>
<feature type="domain" description="NFACT RNA-binding" evidence="6">
    <location>
        <begin position="465"/>
        <end position="554"/>
    </location>
</feature>
<comment type="similarity">
    <text evidence="5">Belongs to the NEMF family.</text>
</comment>
<dbReference type="PANTHER" id="PTHR15239:SF6">
    <property type="entry name" value="RIBOSOME QUALITY CONTROL COMPLEX SUBUNIT NEMF"/>
    <property type="match status" value="1"/>
</dbReference>
<dbReference type="HAMAP" id="MF_00844_B">
    <property type="entry name" value="RqcH_B"/>
    <property type="match status" value="1"/>
</dbReference>
<dbReference type="FunFam" id="2.30.310.10:FF:000004">
    <property type="entry name" value="Fibronectin-binding protein A"/>
    <property type="match status" value="1"/>
</dbReference>
<proteinExistence type="inferred from homology"/>
<sequence>MNIDGLSLAPLVGELNTALTGGRIDKVFQPDSYSLLLWVRQPGENLRFFLSANPERPKLLITTTIPENPAVAPNFCMLLRKHLEDGRIASIEQHSLDRIVNINIDVRGERGRIFTKRLVIEIMGKYSNIILLQDNSIIDSIKRVSAHVSRHRQVLPGKEYIYPPGQDRLNILDIDSTRFVTQVLAAPATSLSKAIIATGIGLGPLTARELAWRGGFSPDICINDLDTADIGALSEAVTSIAGQLKNGLAAPTVVVEGKDKPLAIAAFVPEHLKQYNLHHFSTMSAAVDFFDKFKGRPTLPAKEILTKLLAAEIAKLTRKHAVLTEELSQAENADELRKCGDILMANLYSIIPGADKQAFLDIYSETSAAQEVSITLNPALSAIENAQQYYTKYNKAKRSEEHLTGQLQECRTDITYLESIAVALSHAGASAEINEIRQELVTAGYIKTADKRRLSAAPVAPLSVITTDGFTVIIGKNNRQNDLVTFKQARPDDIWLHTKDIPGSHVIIRGENREISPQAINEAAQLAAYYSKSRQSASVPVDYTKRRYVRKPSGAKPGFVIYDHQNTVYVTPEEALIGKLLNPQ</sequence>
<dbReference type="GO" id="GO:0043023">
    <property type="term" value="F:ribosomal large subunit binding"/>
    <property type="evidence" value="ECO:0007669"/>
    <property type="project" value="UniProtKB-UniRule"/>
</dbReference>
<dbReference type="InterPro" id="IPR008532">
    <property type="entry name" value="NFACT_RNA-bd"/>
</dbReference>
<keyword evidence="8" id="KW-1185">Reference proteome</keyword>
<evidence type="ECO:0000313" key="7">
    <source>
        <dbReference type="EMBL" id="CQR74593.1"/>
    </source>
</evidence>
<evidence type="ECO:0000256" key="5">
    <source>
        <dbReference type="HAMAP-Rule" id="MF_00844"/>
    </source>
</evidence>
<dbReference type="Proteomes" id="UP000049855">
    <property type="component" value="Unassembled WGS sequence"/>
</dbReference>
<dbReference type="GO" id="GO:0000049">
    <property type="term" value="F:tRNA binding"/>
    <property type="evidence" value="ECO:0007669"/>
    <property type="project" value="UniProtKB-UniRule"/>
</dbReference>
<keyword evidence="1 5" id="KW-0820">tRNA-binding</keyword>
<dbReference type="Pfam" id="PF05670">
    <property type="entry name" value="NFACT-R_1"/>
    <property type="match status" value="1"/>
</dbReference>